<dbReference type="EMBL" id="FUYR01000003">
    <property type="protein sequence ID" value="SKB81366.1"/>
    <property type="molecule type" value="Genomic_DNA"/>
</dbReference>
<feature type="signal peptide" evidence="1">
    <location>
        <begin position="1"/>
        <end position="20"/>
    </location>
</feature>
<dbReference type="GO" id="GO:0004180">
    <property type="term" value="F:carboxypeptidase activity"/>
    <property type="evidence" value="ECO:0007669"/>
    <property type="project" value="UniProtKB-KW"/>
</dbReference>
<dbReference type="Pfam" id="PF13620">
    <property type="entry name" value="CarboxypepD_reg"/>
    <property type="match status" value="1"/>
</dbReference>
<feature type="chain" id="PRO_5012798165" evidence="1">
    <location>
        <begin position="21"/>
        <end position="933"/>
    </location>
</feature>
<dbReference type="Pfam" id="PF14905">
    <property type="entry name" value="OMP_b-brl_3"/>
    <property type="match status" value="1"/>
</dbReference>
<proteinExistence type="predicted"/>
<keyword evidence="3" id="KW-0121">Carboxypeptidase</keyword>
<evidence type="ECO:0000313" key="3">
    <source>
        <dbReference type="EMBL" id="SKB81366.1"/>
    </source>
</evidence>
<dbReference type="SUPFAM" id="SSF56935">
    <property type="entry name" value="Porins"/>
    <property type="match status" value="1"/>
</dbReference>
<name>A0A1T5EBY0_9SPHI</name>
<gene>
    <name evidence="3" type="ORF">SAMN05661099_2867</name>
</gene>
<dbReference type="AlphaFoldDB" id="A0A1T5EBY0"/>
<protein>
    <submittedName>
        <fullName evidence="3">Carboxypeptidase regulatory-like domain-containing protein</fullName>
    </submittedName>
</protein>
<dbReference type="STRING" id="572036.SAMN05661099_2867"/>
<keyword evidence="3" id="KW-0378">Hydrolase</keyword>
<evidence type="ECO:0000256" key="1">
    <source>
        <dbReference type="SAM" id="SignalP"/>
    </source>
</evidence>
<dbReference type="RefSeq" id="WP_079703384.1">
    <property type="nucleotide sequence ID" value="NZ_FUYR01000003.1"/>
</dbReference>
<evidence type="ECO:0000259" key="2">
    <source>
        <dbReference type="Pfam" id="PF14905"/>
    </source>
</evidence>
<dbReference type="OrthoDB" id="1086219at2"/>
<sequence length="933" mass="103643">MRTSFLAAILVCLSTAFSYGQNPFSVKGSVRDTISNVSLVNSTIVVLNSKDSTLVKYTRADGDGNFSLNNLKEGNFILMVSYPDYADYTERFSLNAAKPTANFGRIRMMLTARLLQEVIVKGTVAEMVIKGDTTEFNAAAFKTEANAKVEDLLKQIPGMSIDKDGKITAQGQTVNKVLVDGEEFFGDDPTLVTKNIRADMVDKVQVYDKKSDQATFTGIDDGERTKTVNIKLKENSKSGYFGKVEAGGGNDEFYDGQAMFNVFKGKKKFSAYGTIANTAKTGLAWNDNSKYGGQNLTYSDEGYFYISSSGDSELDSYDGRYNGEGIPETRSGGVHYDTKWATDKHSINLNYKIGSINVGGINNSLNQNNLPTGIINSNSNRNFDNYMFRHKLDATYLVKVDSTSELKISVDGTLKQSNTETNFLSNSARGNGIALNSSTRSLTNESDQSAFNATALWNKKLKKKGRSLSLNLVQRINKDDANGFLNSKNSFFNSTGTLDSIQNINQLKTDISTSSLSNANLAYTEPLSKTFSVVVNYGLGLTKNNSDRKSFNQSASGEYNILDNQFSNNFDLEQINSQVGAIFNYRKGKTVINFGNRTNFVDFNQTDLDRQVKYERSFTNWQPQASYSYNFSTQKTFSVRYNGNSTQPTLNQIQPVRVNTDPLNITLGNTNLDPSFRSSVSANYYSYKVIADRAIQGYLSYSFTSNAIVNNTVTDAAGKSTYQSINLSGKTPQSVYFYGSYGLKIPTTEYRISLGTDLNSSTYYNMINNELNKTASNNYGVSINFSKYVVKKHSFNLTFNPAYNTNQASLQKQMNNNGWIYNVRFNANVTLPHKIVIGVNGTYLYQQKTQSFAEDFDRLLVSTTLTKSFFKAENLKFQLSGNDLFNQNVGFTRRATNNMIVQNSYTTIKRYGMFSVIYDLSKMGGPTAAAPKP</sequence>
<dbReference type="SUPFAM" id="SSF49464">
    <property type="entry name" value="Carboxypeptidase regulatory domain-like"/>
    <property type="match status" value="1"/>
</dbReference>
<organism evidence="3 4">
    <name type="scientific">Daejeonella lutea</name>
    <dbReference type="NCBI Taxonomy" id="572036"/>
    <lineage>
        <taxon>Bacteria</taxon>
        <taxon>Pseudomonadati</taxon>
        <taxon>Bacteroidota</taxon>
        <taxon>Sphingobacteriia</taxon>
        <taxon>Sphingobacteriales</taxon>
        <taxon>Sphingobacteriaceae</taxon>
        <taxon>Daejeonella</taxon>
    </lineage>
</organism>
<keyword evidence="3" id="KW-0645">Protease</keyword>
<reference evidence="4" key="1">
    <citation type="submission" date="2017-02" db="EMBL/GenBank/DDBJ databases">
        <authorList>
            <person name="Varghese N."/>
            <person name="Submissions S."/>
        </authorList>
    </citation>
    <scope>NUCLEOTIDE SEQUENCE [LARGE SCALE GENOMIC DNA]</scope>
    <source>
        <strain evidence="4">DSM 22385</strain>
    </source>
</reference>
<dbReference type="InterPro" id="IPR041700">
    <property type="entry name" value="OMP_b-brl_3"/>
</dbReference>
<keyword evidence="4" id="KW-1185">Reference proteome</keyword>
<keyword evidence="1" id="KW-0732">Signal</keyword>
<dbReference type="InterPro" id="IPR008969">
    <property type="entry name" value="CarboxyPept-like_regulatory"/>
</dbReference>
<accession>A0A1T5EBY0</accession>
<dbReference type="Gene3D" id="2.60.40.1120">
    <property type="entry name" value="Carboxypeptidase-like, regulatory domain"/>
    <property type="match status" value="1"/>
</dbReference>
<evidence type="ECO:0000313" key="4">
    <source>
        <dbReference type="Proteomes" id="UP000189981"/>
    </source>
</evidence>
<feature type="domain" description="Outer membrane protein beta-barrel" evidence="2">
    <location>
        <begin position="459"/>
        <end position="918"/>
    </location>
</feature>
<dbReference type="Proteomes" id="UP000189981">
    <property type="component" value="Unassembled WGS sequence"/>
</dbReference>